<dbReference type="Proteomes" id="UP000008810">
    <property type="component" value="Chromosome 2"/>
</dbReference>
<dbReference type="AlphaFoldDB" id="A0A2K2DBD8"/>
<dbReference type="Gramene" id="PNT71582">
    <property type="protein sequence ID" value="PNT71582"/>
    <property type="gene ID" value="BRADI_2g31737v3"/>
</dbReference>
<reference evidence="1" key="2">
    <citation type="submission" date="2017-06" db="EMBL/GenBank/DDBJ databases">
        <title>WGS assembly of Brachypodium distachyon.</title>
        <authorList>
            <consortium name="The International Brachypodium Initiative"/>
            <person name="Lucas S."/>
            <person name="Harmon-Smith M."/>
            <person name="Lail K."/>
            <person name="Tice H."/>
            <person name="Grimwood J."/>
            <person name="Bruce D."/>
            <person name="Barry K."/>
            <person name="Shu S."/>
            <person name="Lindquist E."/>
            <person name="Wang M."/>
            <person name="Pitluck S."/>
            <person name="Vogel J.P."/>
            <person name="Garvin D.F."/>
            <person name="Mockler T.C."/>
            <person name="Schmutz J."/>
            <person name="Rokhsar D."/>
            <person name="Bevan M.W."/>
        </authorList>
    </citation>
    <scope>NUCLEOTIDE SEQUENCE</scope>
    <source>
        <strain evidence="1">Bd21</strain>
    </source>
</reference>
<proteinExistence type="predicted"/>
<evidence type="ECO:0000313" key="1">
    <source>
        <dbReference type="EMBL" id="PNT71582.1"/>
    </source>
</evidence>
<organism evidence="1">
    <name type="scientific">Brachypodium distachyon</name>
    <name type="common">Purple false brome</name>
    <name type="synonym">Trachynia distachya</name>
    <dbReference type="NCBI Taxonomy" id="15368"/>
    <lineage>
        <taxon>Eukaryota</taxon>
        <taxon>Viridiplantae</taxon>
        <taxon>Streptophyta</taxon>
        <taxon>Embryophyta</taxon>
        <taxon>Tracheophyta</taxon>
        <taxon>Spermatophyta</taxon>
        <taxon>Magnoliopsida</taxon>
        <taxon>Liliopsida</taxon>
        <taxon>Poales</taxon>
        <taxon>Poaceae</taxon>
        <taxon>BOP clade</taxon>
        <taxon>Pooideae</taxon>
        <taxon>Stipodae</taxon>
        <taxon>Brachypodieae</taxon>
        <taxon>Brachypodium</taxon>
    </lineage>
</organism>
<reference evidence="1 2" key="1">
    <citation type="journal article" date="2010" name="Nature">
        <title>Genome sequencing and analysis of the model grass Brachypodium distachyon.</title>
        <authorList>
            <consortium name="International Brachypodium Initiative"/>
        </authorList>
    </citation>
    <scope>NUCLEOTIDE SEQUENCE [LARGE SCALE GENOMIC DNA]</scope>
    <source>
        <strain evidence="1 2">Bd21</strain>
    </source>
</reference>
<dbReference type="ExpressionAtlas" id="A0A2K2DBD8">
    <property type="expression patterns" value="baseline"/>
</dbReference>
<evidence type="ECO:0000313" key="2">
    <source>
        <dbReference type="EnsemblPlants" id="PNT71582"/>
    </source>
</evidence>
<keyword evidence="3" id="KW-1185">Reference proteome</keyword>
<dbReference type="EnsemblPlants" id="PNT71582">
    <property type="protein sequence ID" value="PNT71582"/>
    <property type="gene ID" value="BRADI_2g31737v3"/>
</dbReference>
<name>A0A2K2DBD8_BRADI</name>
<dbReference type="InParanoid" id="A0A2K2DBD8"/>
<dbReference type="EMBL" id="CM000881">
    <property type="protein sequence ID" value="PNT71582.1"/>
    <property type="molecule type" value="Genomic_DNA"/>
</dbReference>
<protein>
    <submittedName>
        <fullName evidence="1 2">Uncharacterized protein</fullName>
    </submittedName>
</protein>
<evidence type="ECO:0000313" key="3">
    <source>
        <dbReference type="Proteomes" id="UP000008810"/>
    </source>
</evidence>
<accession>A0A2K2DBD8</accession>
<sequence length="218" mass="24770">MPRRSRCLLPAAKQPLCPHCGPPPSPMPRLLLPPSSVVVESPPLRWHSERTTPDAVAYGEERLRVGLPHARDDEGYTLRGTVPHICFHLMLLCRVLSFNEKTEDRQTSPPKSKSTGVMIIMIWERTNSQVLVRKRTTKILEQIRLDMGAWHEEKSHLEISNYRPHEPPVLRARAEYNAGRGSSHPQRGKFSRAGEEVQIVPCLVKTLLYTQVQNSYSA</sequence>
<reference evidence="2" key="3">
    <citation type="submission" date="2018-08" db="UniProtKB">
        <authorList>
            <consortium name="EnsemblPlants"/>
        </authorList>
    </citation>
    <scope>IDENTIFICATION</scope>
    <source>
        <strain evidence="2">cv. Bd21</strain>
    </source>
</reference>
<gene>
    <name evidence="1" type="ORF">BRADI_2g31737v3</name>
</gene>